<protein>
    <submittedName>
        <fullName evidence="1">Uncharacterized protein</fullName>
    </submittedName>
</protein>
<evidence type="ECO:0000313" key="2">
    <source>
        <dbReference type="Proteomes" id="UP000281553"/>
    </source>
</evidence>
<evidence type="ECO:0000313" key="1">
    <source>
        <dbReference type="EMBL" id="VDN15789.1"/>
    </source>
</evidence>
<dbReference type="Proteomes" id="UP000281553">
    <property type="component" value="Unassembled WGS sequence"/>
</dbReference>
<keyword evidence="2" id="KW-1185">Reference proteome</keyword>
<name>A0A3P7P5Z4_DIBLA</name>
<reference evidence="1 2" key="1">
    <citation type="submission" date="2018-11" db="EMBL/GenBank/DDBJ databases">
        <authorList>
            <consortium name="Pathogen Informatics"/>
        </authorList>
    </citation>
    <scope>NUCLEOTIDE SEQUENCE [LARGE SCALE GENOMIC DNA]</scope>
</reference>
<organism evidence="1 2">
    <name type="scientific">Dibothriocephalus latus</name>
    <name type="common">Fish tapeworm</name>
    <name type="synonym">Diphyllobothrium latum</name>
    <dbReference type="NCBI Taxonomy" id="60516"/>
    <lineage>
        <taxon>Eukaryota</taxon>
        <taxon>Metazoa</taxon>
        <taxon>Spiralia</taxon>
        <taxon>Lophotrochozoa</taxon>
        <taxon>Platyhelminthes</taxon>
        <taxon>Cestoda</taxon>
        <taxon>Eucestoda</taxon>
        <taxon>Diphyllobothriidea</taxon>
        <taxon>Diphyllobothriidae</taxon>
        <taxon>Dibothriocephalus</taxon>
    </lineage>
</organism>
<accession>A0A3P7P5Z4</accession>
<gene>
    <name evidence="1" type="ORF">DILT_LOCUS11620</name>
</gene>
<sequence length="104" mass="11226">MGPGLRQFWQHPLHIRLIQASHEPTGLWDTTKLPGLLSIVFDPTSGACCNAEPLERANGSLLAGQSRLSKPTNPLQGMLSLATTNRDVATAATDVCPLVDDKFF</sequence>
<proteinExistence type="predicted"/>
<dbReference type="EMBL" id="UYRU01063639">
    <property type="protein sequence ID" value="VDN15789.1"/>
    <property type="molecule type" value="Genomic_DNA"/>
</dbReference>
<dbReference type="AlphaFoldDB" id="A0A3P7P5Z4"/>